<dbReference type="Proteomes" id="UP000621898">
    <property type="component" value="Unassembled WGS sequence"/>
</dbReference>
<dbReference type="EMBL" id="BMXT01000001">
    <property type="protein sequence ID" value="GGY24265.1"/>
    <property type="molecule type" value="Genomic_DNA"/>
</dbReference>
<evidence type="ECO:0000256" key="1">
    <source>
        <dbReference type="SAM" id="MobiDB-lite"/>
    </source>
</evidence>
<proteinExistence type="predicted"/>
<protein>
    <submittedName>
        <fullName evidence="2">Uncharacterized protein</fullName>
    </submittedName>
</protein>
<name>A0ABQ2ZTW8_9GAMM</name>
<evidence type="ECO:0000313" key="3">
    <source>
        <dbReference type="Proteomes" id="UP000621898"/>
    </source>
</evidence>
<organism evidence="2 3">
    <name type="scientific">Rhodanobacter panaciterrae</name>
    <dbReference type="NCBI Taxonomy" id="490572"/>
    <lineage>
        <taxon>Bacteria</taxon>
        <taxon>Pseudomonadati</taxon>
        <taxon>Pseudomonadota</taxon>
        <taxon>Gammaproteobacteria</taxon>
        <taxon>Lysobacterales</taxon>
        <taxon>Rhodanobacteraceae</taxon>
        <taxon>Rhodanobacter</taxon>
    </lineage>
</organism>
<accession>A0ABQ2ZTW8</accession>
<keyword evidence="3" id="KW-1185">Reference proteome</keyword>
<reference evidence="3" key="1">
    <citation type="journal article" date="2019" name="Int. J. Syst. Evol. Microbiol.">
        <title>The Global Catalogue of Microorganisms (GCM) 10K type strain sequencing project: providing services to taxonomists for standard genome sequencing and annotation.</title>
        <authorList>
            <consortium name="The Broad Institute Genomics Platform"/>
            <consortium name="The Broad Institute Genome Sequencing Center for Infectious Disease"/>
            <person name="Wu L."/>
            <person name="Ma J."/>
        </authorList>
    </citation>
    <scope>NUCLEOTIDE SEQUENCE [LARGE SCALE GENOMIC DNA]</scope>
    <source>
        <strain evidence="3">KCTC 22232</strain>
    </source>
</reference>
<sequence length="137" mass="13863">MPVRSPPQASAALGICGAAALAAANGMSGSIAVLALAGASAVLDGMPAALVATASCAIAVNGQTATDKVMAHRYPHLRTTGRMLATPPGNPRRVHATGACSIGQRSCQPRTGTYRQLMPKPAHDTSHSAAARELRRA</sequence>
<comment type="caution">
    <text evidence="2">The sequence shown here is derived from an EMBL/GenBank/DDBJ whole genome shotgun (WGS) entry which is preliminary data.</text>
</comment>
<evidence type="ECO:0000313" key="2">
    <source>
        <dbReference type="EMBL" id="GGY24265.1"/>
    </source>
</evidence>
<gene>
    <name evidence="2" type="ORF">GCM10008098_17320</name>
</gene>
<feature type="region of interest" description="Disordered" evidence="1">
    <location>
        <begin position="117"/>
        <end position="137"/>
    </location>
</feature>
<feature type="compositionally biased region" description="Basic and acidic residues" evidence="1">
    <location>
        <begin position="121"/>
        <end position="137"/>
    </location>
</feature>